<evidence type="ECO:0000256" key="5">
    <source>
        <dbReference type="ARBA" id="ARBA00046846"/>
    </source>
</evidence>
<evidence type="ECO:0000313" key="9">
    <source>
        <dbReference type="Ensembl" id="ENSSSCP00055007298.1"/>
    </source>
</evidence>
<evidence type="ECO:0000256" key="6">
    <source>
        <dbReference type="SAM" id="MobiDB-lite"/>
    </source>
</evidence>
<keyword evidence="3" id="KW-0648">Protein biosynthesis</keyword>
<dbReference type="SUPFAM" id="SSF55481">
    <property type="entry name" value="N-terminal domain of eukaryotic peptide chain release factor subunit 1, ERF1"/>
    <property type="match status" value="1"/>
</dbReference>
<evidence type="ECO:0000256" key="2">
    <source>
        <dbReference type="ARBA" id="ARBA00013382"/>
    </source>
</evidence>
<dbReference type="AlphaFoldDB" id="A0A8D1PJE0"/>
<sequence>STNKTESARDTALWRIKKTVSSSESEYTNSSHIQSVTKPPKDPIKKMGRRPSNEFGISRNINYRLDILKMLIGITRLMQIKTQNHSTPNNIVHYLQSAITESKKKKKKKRDRERFKKINSGVLLCSTGFHLTHTTTMNSEGSVLGFINVSSSKALGSLSSKTKTVWLHPWHMEVPRKRGKKEQAGLRTSSLRMWKTHNIKRPVTDTMVQQFIGGSCNRVIGRVMDGSGDVRQEYSQTGQFNCSSKSLVAQLLQIYHGTIVGMNNLCEVPSTIYGNVSAVNNEWLFHRYFEEISESDSKYNFLVTDSFKNSHCGAVEMIVIYTNIKVQRYSEYCKNTEQQAIVQITPEQEETKSLNTQRQSTKEAENISEVPLLLQLKSNYRRSWKTFEV</sequence>
<comment type="similarity">
    <text evidence="1">Belongs to the eukaryotic release factor 1 family.</text>
</comment>
<proteinExistence type="inferred from homology"/>
<dbReference type="InterPro" id="IPR004403">
    <property type="entry name" value="Peptide_chain-rel_eRF1/aRF1"/>
</dbReference>
<comment type="subunit">
    <text evidence="5">Component of the eRF1-eRF3-GTP ternary complex, composed of ETF1/ERF1 and eRF3 (GSPT1/ERF3A or GSPT2/ERF3B) and GTP. Component of the transient SURF (SMG1-UPF1-eRF1-eRF3) complex. Interacts with JMJD4. The ETF1-GSPT1 complex interacts with JMJD4.</text>
</comment>
<protein>
    <recommendedName>
        <fullName evidence="2">Eukaryotic peptide chain release factor subunit 1</fullName>
    </recommendedName>
</protein>
<accession>A0A8D1PJE0</accession>
<dbReference type="Gene3D" id="3.30.1330.30">
    <property type="match status" value="1"/>
</dbReference>
<feature type="region of interest" description="Disordered" evidence="6">
    <location>
        <begin position="20"/>
        <end position="51"/>
    </location>
</feature>
<keyword evidence="4" id="KW-0866">Nonsense-mediated mRNA decay</keyword>
<dbReference type="InterPro" id="IPR005140">
    <property type="entry name" value="eRF1_Pelota-like_N"/>
</dbReference>
<dbReference type="InterPro" id="IPR029064">
    <property type="entry name" value="Ribosomal_eL30-like_sf"/>
</dbReference>
<dbReference type="SUPFAM" id="SSF53137">
    <property type="entry name" value="Translational machinery components"/>
    <property type="match status" value="1"/>
</dbReference>
<dbReference type="SUPFAM" id="SSF55315">
    <property type="entry name" value="L30e-like"/>
    <property type="match status" value="1"/>
</dbReference>
<dbReference type="PANTHER" id="PTHR10113">
    <property type="entry name" value="PEPTIDE CHAIN RELEASE FACTOR SUBUNIT 1"/>
    <property type="match status" value="1"/>
</dbReference>
<dbReference type="Pfam" id="PF03463">
    <property type="entry name" value="eRF1_1"/>
    <property type="match status" value="1"/>
</dbReference>
<evidence type="ECO:0000313" key="10">
    <source>
        <dbReference type="Proteomes" id="UP000694724"/>
    </source>
</evidence>
<dbReference type="Proteomes" id="UP000694724">
    <property type="component" value="Unplaced"/>
</dbReference>
<evidence type="ECO:0000259" key="8">
    <source>
        <dbReference type="Pfam" id="PF03464"/>
    </source>
</evidence>
<dbReference type="InterPro" id="IPR005141">
    <property type="entry name" value="eRF1_2"/>
</dbReference>
<feature type="domain" description="eRF1" evidence="8">
    <location>
        <begin position="145"/>
        <end position="267"/>
    </location>
</feature>
<dbReference type="InterPro" id="IPR042226">
    <property type="entry name" value="eFR1_2_sf"/>
</dbReference>
<dbReference type="GO" id="GO:0003747">
    <property type="term" value="F:translation release factor activity"/>
    <property type="evidence" value="ECO:0007669"/>
    <property type="project" value="InterPro"/>
</dbReference>
<feature type="domain" description="eRF1/Pelota-like N-terminal" evidence="7">
    <location>
        <begin position="17"/>
        <end position="136"/>
    </location>
</feature>
<dbReference type="Gene3D" id="3.30.420.60">
    <property type="entry name" value="eRF1 domain 2"/>
    <property type="match status" value="1"/>
</dbReference>
<organism evidence="9 10">
    <name type="scientific">Sus scrofa</name>
    <name type="common">Pig</name>
    <dbReference type="NCBI Taxonomy" id="9823"/>
    <lineage>
        <taxon>Eukaryota</taxon>
        <taxon>Metazoa</taxon>
        <taxon>Chordata</taxon>
        <taxon>Craniata</taxon>
        <taxon>Vertebrata</taxon>
        <taxon>Euteleostomi</taxon>
        <taxon>Mammalia</taxon>
        <taxon>Eutheria</taxon>
        <taxon>Laurasiatheria</taxon>
        <taxon>Artiodactyla</taxon>
        <taxon>Suina</taxon>
        <taxon>Suidae</taxon>
        <taxon>Sus</taxon>
    </lineage>
</organism>
<dbReference type="Gene3D" id="3.30.960.10">
    <property type="entry name" value="eRF1 domain 1"/>
    <property type="match status" value="1"/>
</dbReference>
<dbReference type="Pfam" id="PF03464">
    <property type="entry name" value="eRF1_2"/>
    <property type="match status" value="1"/>
</dbReference>
<reference evidence="9" key="1">
    <citation type="submission" date="2025-08" db="UniProtKB">
        <authorList>
            <consortium name="Ensembl"/>
        </authorList>
    </citation>
    <scope>IDENTIFICATION</scope>
</reference>
<dbReference type="InterPro" id="IPR024049">
    <property type="entry name" value="eRF1_1_sf"/>
</dbReference>
<evidence type="ECO:0000256" key="3">
    <source>
        <dbReference type="ARBA" id="ARBA00022917"/>
    </source>
</evidence>
<evidence type="ECO:0000256" key="4">
    <source>
        <dbReference type="ARBA" id="ARBA00023161"/>
    </source>
</evidence>
<evidence type="ECO:0000259" key="7">
    <source>
        <dbReference type="Pfam" id="PF03463"/>
    </source>
</evidence>
<name>A0A8D1PJE0_PIG</name>
<dbReference type="Ensembl" id="ENSSSCT00055009199.1">
    <property type="protein sequence ID" value="ENSSSCP00055007298.1"/>
    <property type="gene ID" value="ENSSSCG00055004648.1"/>
</dbReference>
<evidence type="ECO:0000256" key="1">
    <source>
        <dbReference type="ARBA" id="ARBA00005326"/>
    </source>
</evidence>
<feature type="compositionally biased region" description="Low complexity" evidence="6">
    <location>
        <begin position="21"/>
        <end position="31"/>
    </location>
</feature>